<dbReference type="VEuPathDB" id="FungiDB:PAAG_05844"/>
<evidence type="ECO:0000313" key="1">
    <source>
        <dbReference type="EMBL" id="EEH34797.2"/>
    </source>
</evidence>
<sequence>MVDDNLRDIHRRAASRAATNALNFRLMRHDQAANKGPAVSVFLQIIGWKANGGNLARNYEYVAMDDFNLAENTMGRRFHLLQDRSLAVSREIEFRWFFRPTSTRDWTKVVREQDGI</sequence>
<dbReference type="GeneID" id="9095458"/>
<dbReference type="Proteomes" id="UP000002059">
    <property type="component" value="Partially assembled WGS sequence"/>
</dbReference>
<gene>
    <name evidence="1" type="ORF">PAAG_05844</name>
</gene>
<keyword evidence="2" id="KW-1185">Reference proteome</keyword>
<dbReference type="AlphaFoldDB" id="C1H503"/>
<proteinExistence type="predicted"/>
<protein>
    <submittedName>
        <fullName evidence="1">Uncharacterized protein</fullName>
    </submittedName>
</protein>
<dbReference type="RefSeq" id="XP_015699923.1">
    <property type="nucleotide sequence ID" value="XM_015845697.1"/>
</dbReference>
<evidence type="ECO:0000313" key="2">
    <source>
        <dbReference type="Proteomes" id="UP000002059"/>
    </source>
</evidence>
<name>C1H503_PARBA</name>
<accession>C1H503</accession>
<reference evidence="1 2" key="1">
    <citation type="journal article" date="2011" name="PLoS Genet.">
        <title>Comparative genomic analysis of human fungal pathogens causing paracoccidioidomycosis.</title>
        <authorList>
            <person name="Desjardins C.A."/>
            <person name="Champion M.D."/>
            <person name="Holder J.W."/>
            <person name="Muszewska A."/>
            <person name="Goldberg J."/>
            <person name="Bailao A.M."/>
            <person name="Brigido M.M."/>
            <person name="Ferreira M.E."/>
            <person name="Garcia A.M."/>
            <person name="Grynberg M."/>
            <person name="Gujja S."/>
            <person name="Heiman D.I."/>
            <person name="Henn M.R."/>
            <person name="Kodira C.D."/>
            <person name="Leon-Narvaez H."/>
            <person name="Longo L.V."/>
            <person name="Ma L.J."/>
            <person name="Malavazi I."/>
            <person name="Matsuo A.L."/>
            <person name="Morais F.V."/>
            <person name="Pereira M."/>
            <person name="Rodriguez-Brito S."/>
            <person name="Sakthikumar S."/>
            <person name="Salem-Izacc S.M."/>
            <person name="Sykes S.M."/>
            <person name="Teixeira M.M."/>
            <person name="Vallejo M.C."/>
            <person name="Walter M.E."/>
            <person name="Yandava C."/>
            <person name="Young S."/>
            <person name="Zeng Q."/>
            <person name="Zucker J."/>
            <person name="Felipe M.S."/>
            <person name="Goldman G.H."/>
            <person name="Haas B.J."/>
            <person name="McEwen J.G."/>
            <person name="Nino-Vega G."/>
            <person name="Puccia R."/>
            <person name="San-Blas G."/>
            <person name="Soares C.M."/>
            <person name="Birren B.W."/>
            <person name="Cuomo C.A."/>
        </authorList>
    </citation>
    <scope>NUCLEOTIDE SEQUENCE [LARGE SCALE GENOMIC DNA]</scope>
    <source>
        <strain evidence="2">ATCC MYA-826 / Pb01</strain>
    </source>
</reference>
<dbReference type="EMBL" id="KN294007">
    <property type="protein sequence ID" value="EEH34797.2"/>
    <property type="molecule type" value="Genomic_DNA"/>
</dbReference>
<dbReference type="HOGENOM" id="CLU_2097550_0_0_1"/>
<dbReference type="KEGG" id="pbl:PAAG_05844"/>
<organism evidence="1 2">
    <name type="scientific">Paracoccidioides lutzii (strain ATCC MYA-826 / Pb01)</name>
    <name type="common">Paracoccidioides brasiliensis</name>
    <dbReference type="NCBI Taxonomy" id="502779"/>
    <lineage>
        <taxon>Eukaryota</taxon>
        <taxon>Fungi</taxon>
        <taxon>Dikarya</taxon>
        <taxon>Ascomycota</taxon>
        <taxon>Pezizomycotina</taxon>
        <taxon>Eurotiomycetes</taxon>
        <taxon>Eurotiomycetidae</taxon>
        <taxon>Onygenales</taxon>
        <taxon>Ajellomycetaceae</taxon>
        <taxon>Paracoccidioides</taxon>
    </lineage>
</organism>